<evidence type="ECO:0000256" key="8">
    <source>
        <dbReference type="ARBA" id="ARBA00023154"/>
    </source>
</evidence>
<dbReference type="CDD" id="cd00950">
    <property type="entry name" value="DHDPS"/>
    <property type="match status" value="1"/>
</dbReference>
<dbReference type="SUPFAM" id="SSF51569">
    <property type="entry name" value="Aldolase"/>
    <property type="match status" value="1"/>
</dbReference>
<evidence type="ECO:0000313" key="15">
    <source>
        <dbReference type="EMBL" id="NKI41229.1"/>
    </source>
</evidence>
<dbReference type="EC" id="4.3.3.7" evidence="4 12"/>
<keyword evidence="6 12" id="KW-0028">Amino-acid biosynthesis</keyword>
<comment type="subcellular location">
    <subcellularLocation>
        <location evidence="12">Cytoplasm</location>
    </subcellularLocation>
</comment>
<keyword evidence="5 12" id="KW-0963">Cytoplasm</keyword>
<evidence type="ECO:0000256" key="13">
    <source>
        <dbReference type="PIRNR" id="PIRNR001365"/>
    </source>
</evidence>
<evidence type="ECO:0000256" key="11">
    <source>
        <dbReference type="ARBA" id="ARBA00047836"/>
    </source>
</evidence>
<dbReference type="PROSITE" id="PS00666">
    <property type="entry name" value="DHDPS_2"/>
    <property type="match status" value="1"/>
</dbReference>
<dbReference type="HAMAP" id="MF_00418">
    <property type="entry name" value="DapA"/>
    <property type="match status" value="1"/>
</dbReference>
<evidence type="ECO:0000256" key="9">
    <source>
        <dbReference type="ARBA" id="ARBA00023239"/>
    </source>
</evidence>
<comment type="subunit">
    <text evidence="12">Homotetramer; dimer of dimers.</text>
</comment>
<evidence type="ECO:0000256" key="4">
    <source>
        <dbReference type="ARBA" id="ARBA00012086"/>
    </source>
</evidence>
<feature type="active site" description="Schiff-base intermediate with substrate" evidence="12">
    <location>
        <position position="201"/>
    </location>
</feature>
<evidence type="ECO:0000256" key="7">
    <source>
        <dbReference type="ARBA" id="ARBA00022915"/>
    </source>
</evidence>
<dbReference type="InterPro" id="IPR013785">
    <property type="entry name" value="Aldolase_TIM"/>
</dbReference>
<evidence type="ECO:0000256" key="5">
    <source>
        <dbReference type="ARBA" id="ARBA00022490"/>
    </source>
</evidence>
<feature type="region of interest" description="Disordered" evidence="14">
    <location>
        <begin position="327"/>
        <end position="348"/>
    </location>
</feature>
<evidence type="ECO:0000256" key="12">
    <source>
        <dbReference type="HAMAP-Rule" id="MF_00418"/>
    </source>
</evidence>
<dbReference type="PIRSF" id="PIRSF001365">
    <property type="entry name" value="DHDPS"/>
    <property type="match status" value="1"/>
</dbReference>
<organism evidence="15 16">
    <name type="scientific">Streptomyces physcomitrii</name>
    <dbReference type="NCBI Taxonomy" id="2724184"/>
    <lineage>
        <taxon>Bacteria</taxon>
        <taxon>Bacillati</taxon>
        <taxon>Actinomycetota</taxon>
        <taxon>Actinomycetes</taxon>
        <taxon>Kitasatosporales</taxon>
        <taxon>Streptomycetaceae</taxon>
        <taxon>Streptomyces</taxon>
    </lineage>
</organism>
<dbReference type="InterPro" id="IPR020624">
    <property type="entry name" value="Schiff_base-form_aldolases_CS"/>
</dbReference>
<comment type="function">
    <text evidence="1 12">Catalyzes the condensation of (S)-aspartate-beta-semialdehyde [(S)-ASA] and pyruvate to 4-hydroxy-tetrahydrodipicolinate (HTPA).</text>
</comment>
<dbReference type="PANTHER" id="PTHR12128:SF66">
    <property type="entry name" value="4-HYDROXY-2-OXOGLUTARATE ALDOLASE, MITOCHONDRIAL"/>
    <property type="match status" value="1"/>
</dbReference>
<dbReference type="Gene3D" id="3.20.20.70">
    <property type="entry name" value="Aldolase class I"/>
    <property type="match status" value="1"/>
</dbReference>
<comment type="caution">
    <text evidence="12">Was originally thought to be a dihydrodipicolinate synthase (DHDPS), catalyzing the condensation of (S)-aspartate-beta-semialdehyde [(S)-ASA] and pyruvate to dihydrodipicolinate (DHDP). However, it was shown in E.coli that the product of the enzymatic reaction is not dihydrodipicolinate but in fact (4S)-4-hydroxy-2,3,4,5-tetrahydro-(2S)-dipicolinic acid (HTPA), and that the consecutive dehydration reaction leading to DHDP is not spontaneous but catalyzed by DapB.</text>
</comment>
<evidence type="ECO:0000256" key="3">
    <source>
        <dbReference type="ARBA" id="ARBA00007592"/>
    </source>
</evidence>
<gene>
    <name evidence="12 15" type="primary">dapA</name>
    <name evidence="15" type="ORF">HFV08_08260</name>
</gene>
<dbReference type="PRINTS" id="PR00146">
    <property type="entry name" value="DHPICSNTHASE"/>
</dbReference>
<dbReference type="GO" id="GO:0008840">
    <property type="term" value="F:4-hydroxy-tetrahydrodipicolinate synthase activity"/>
    <property type="evidence" value="ECO:0007669"/>
    <property type="project" value="UniProtKB-EC"/>
</dbReference>
<dbReference type="Pfam" id="PF00701">
    <property type="entry name" value="DHDPS"/>
    <property type="match status" value="1"/>
</dbReference>
<dbReference type="EMBL" id="JAAWWP010000004">
    <property type="protein sequence ID" value="NKI41229.1"/>
    <property type="molecule type" value="Genomic_DNA"/>
</dbReference>
<evidence type="ECO:0000256" key="14">
    <source>
        <dbReference type="SAM" id="MobiDB-lite"/>
    </source>
</evidence>
<keyword evidence="8 12" id="KW-0457">Lysine biosynthesis</keyword>
<feature type="compositionally biased region" description="Polar residues" evidence="14">
    <location>
        <begin position="12"/>
        <end position="25"/>
    </location>
</feature>
<dbReference type="PROSITE" id="PS00665">
    <property type="entry name" value="DHDPS_1"/>
    <property type="match status" value="1"/>
</dbReference>
<evidence type="ECO:0000256" key="2">
    <source>
        <dbReference type="ARBA" id="ARBA00005120"/>
    </source>
</evidence>
<keyword evidence="10 12" id="KW-0704">Schiff base</keyword>
<dbReference type="NCBIfam" id="TIGR00674">
    <property type="entry name" value="dapA"/>
    <property type="match status" value="1"/>
</dbReference>
<evidence type="ECO:0000256" key="1">
    <source>
        <dbReference type="ARBA" id="ARBA00003294"/>
    </source>
</evidence>
<reference evidence="15 16" key="1">
    <citation type="submission" date="2020-04" db="EMBL/GenBank/DDBJ databases">
        <title>Phylogenetic Diversity and Antibacterial Activity against Ralstonia solanacearum of Endophytic Actinomycete Isolated from Moss.</title>
        <authorList>
            <person name="Zhuang X."/>
        </authorList>
    </citation>
    <scope>NUCLEOTIDE SEQUENCE [LARGE SCALE GENOMIC DNA]</scope>
    <source>
        <strain evidence="15 16">LD120</strain>
    </source>
</reference>
<feature type="site" description="Part of a proton relay during catalysis" evidence="12">
    <location>
        <position position="84"/>
    </location>
</feature>
<evidence type="ECO:0000313" key="16">
    <source>
        <dbReference type="Proteomes" id="UP000772196"/>
    </source>
</evidence>
<comment type="similarity">
    <text evidence="3 12 13">Belongs to the DapA family.</text>
</comment>
<accession>A0ABX1GYQ8</accession>
<feature type="region of interest" description="Disordered" evidence="14">
    <location>
        <begin position="1"/>
        <end position="31"/>
    </location>
</feature>
<dbReference type="InterPro" id="IPR020625">
    <property type="entry name" value="Schiff_base-form_aldolases_AS"/>
</dbReference>
<feature type="active site" description="Proton donor/acceptor" evidence="12">
    <location>
        <position position="173"/>
    </location>
</feature>
<feature type="compositionally biased region" description="Pro residues" evidence="14">
    <location>
        <begin position="337"/>
        <end position="348"/>
    </location>
</feature>
<feature type="binding site" evidence="12">
    <location>
        <position position="85"/>
    </location>
    <ligand>
        <name>pyruvate</name>
        <dbReference type="ChEBI" id="CHEBI:15361"/>
    </ligand>
</feature>
<sequence length="348" mass="36080">MELHAGAAETPRMTSPIASGPTSPRASLAPATAPAVRTTAPFGRALCAMVTPFTPDGALDLPGAQRLARHLLDEGCEGLVLSGTTGESPTTTDEEKTRLVRAVSEAVEGRAPVLAGVGSADTRHTVRLAQEAEQAGADGLLVVSPYYSRPPQEAVEAHFRQVADATGLPLMLYDIPGRTGTRIAPETLLRLAGHPRIRAVKDCAYDLLGSQLVMAETELAYYTGCEEFVLPLYAVGGAGYVSTVANAAPRRLRAVLDAFDHGDTTTAAAAQRAVLPLISLMMAGGLPGTVTAKALLDALGLPGGPPRAPLLPADPAVTAELLRAYEKLTPADTPTHEPAPNPTPEPTA</sequence>
<comment type="pathway">
    <text evidence="2 12">Amino-acid biosynthesis; L-lysine biosynthesis via DAP pathway; (S)-tetrahydrodipicolinate from L-aspartate: step 3/4.</text>
</comment>
<dbReference type="Proteomes" id="UP000772196">
    <property type="component" value="Unassembled WGS sequence"/>
</dbReference>
<dbReference type="SMART" id="SM01130">
    <property type="entry name" value="DHDPS"/>
    <property type="match status" value="1"/>
</dbReference>
<keyword evidence="9 12" id="KW-0456">Lyase</keyword>
<evidence type="ECO:0000256" key="6">
    <source>
        <dbReference type="ARBA" id="ARBA00022605"/>
    </source>
</evidence>
<keyword evidence="7 12" id="KW-0220">Diaminopimelate biosynthesis</keyword>
<dbReference type="InterPro" id="IPR005263">
    <property type="entry name" value="DapA"/>
</dbReference>
<comment type="catalytic activity">
    <reaction evidence="11 12">
        <text>L-aspartate 4-semialdehyde + pyruvate = (2S,4S)-4-hydroxy-2,3,4,5-tetrahydrodipicolinate + H2O + H(+)</text>
        <dbReference type="Rhea" id="RHEA:34171"/>
        <dbReference type="ChEBI" id="CHEBI:15361"/>
        <dbReference type="ChEBI" id="CHEBI:15377"/>
        <dbReference type="ChEBI" id="CHEBI:15378"/>
        <dbReference type="ChEBI" id="CHEBI:67139"/>
        <dbReference type="ChEBI" id="CHEBI:537519"/>
        <dbReference type="EC" id="4.3.3.7"/>
    </reaction>
</comment>
<feature type="site" description="Part of a proton relay during catalysis" evidence="12">
    <location>
        <position position="147"/>
    </location>
</feature>
<comment type="caution">
    <text evidence="15">The sequence shown here is derived from an EMBL/GenBank/DDBJ whole genome shotgun (WGS) entry which is preliminary data.</text>
</comment>
<proteinExistence type="inferred from homology"/>
<feature type="binding site" evidence="12">
    <location>
        <position position="241"/>
    </location>
    <ligand>
        <name>pyruvate</name>
        <dbReference type="ChEBI" id="CHEBI:15361"/>
    </ligand>
</feature>
<keyword evidence="16" id="KW-1185">Reference proteome</keyword>
<evidence type="ECO:0000256" key="10">
    <source>
        <dbReference type="ARBA" id="ARBA00023270"/>
    </source>
</evidence>
<dbReference type="PANTHER" id="PTHR12128">
    <property type="entry name" value="DIHYDRODIPICOLINATE SYNTHASE"/>
    <property type="match status" value="1"/>
</dbReference>
<dbReference type="InterPro" id="IPR002220">
    <property type="entry name" value="DapA-like"/>
</dbReference>
<protein>
    <recommendedName>
        <fullName evidence="4 12">4-hydroxy-tetrahydrodipicolinate synthase</fullName>
        <shortName evidence="12">HTPA synthase</shortName>
        <ecNumber evidence="4 12">4.3.3.7</ecNumber>
    </recommendedName>
</protein>
<name>A0ABX1GYQ8_9ACTN</name>